<dbReference type="AlphaFoldDB" id="A0ABD5WVK1"/>
<evidence type="ECO:0000313" key="3">
    <source>
        <dbReference type="Proteomes" id="UP001596388"/>
    </source>
</evidence>
<dbReference type="InterPro" id="IPR011335">
    <property type="entry name" value="Restrct_endonuc-II-like"/>
</dbReference>
<name>A0ABD5WVK1_9EURY</name>
<sequence>MPDFAREVLAGHDEPVAVDEEGIDDAIEVAAQTAVSARTRIDEVLAGVDGDVLARYDEYRLDVEIDGGERGVDRVDLGGEIDHFAVTDNTYHVFDYKTDRAGSQDADEFIEARMAHHEPHLLAYAGALQAADPTQDVVVRLVFTDLDCRVATMEEADDAVARLLDMLSTNLREQRAE</sequence>
<dbReference type="Pfam" id="PF12705">
    <property type="entry name" value="PDDEXK_1"/>
    <property type="match status" value="1"/>
</dbReference>
<organism evidence="2 3">
    <name type="scientific">Halobaculum marinum</name>
    <dbReference type="NCBI Taxonomy" id="3031996"/>
    <lineage>
        <taxon>Archaea</taxon>
        <taxon>Methanobacteriati</taxon>
        <taxon>Methanobacteriota</taxon>
        <taxon>Stenosarchaea group</taxon>
        <taxon>Halobacteria</taxon>
        <taxon>Halobacteriales</taxon>
        <taxon>Haloferacaceae</taxon>
        <taxon>Halobaculum</taxon>
    </lineage>
</organism>
<protein>
    <submittedName>
        <fullName evidence="2">PD-(D/E)XK nuclease family protein</fullName>
    </submittedName>
</protein>
<accession>A0ABD5WVK1</accession>
<comment type="caution">
    <text evidence="2">The sequence shown here is derived from an EMBL/GenBank/DDBJ whole genome shotgun (WGS) entry which is preliminary data.</text>
</comment>
<feature type="domain" description="PD-(D/E)XK endonuclease-like" evidence="1">
    <location>
        <begin position="40"/>
        <end position="170"/>
    </location>
</feature>
<proteinExistence type="predicted"/>
<reference evidence="2 3" key="1">
    <citation type="journal article" date="2019" name="Int. J. Syst. Evol. Microbiol.">
        <title>The Global Catalogue of Microorganisms (GCM) 10K type strain sequencing project: providing services to taxonomists for standard genome sequencing and annotation.</title>
        <authorList>
            <consortium name="The Broad Institute Genomics Platform"/>
            <consortium name="The Broad Institute Genome Sequencing Center for Infectious Disease"/>
            <person name="Wu L."/>
            <person name="Ma J."/>
        </authorList>
    </citation>
    <scope>NUCLEOTIDE SEQUENCE [LARGE SCALE GENOMIC DNA]</scope>
    <source>
        <strain evidence="2 3">DT55</strain>
    </source>
</reference>
<dbReference type="SUPFAM" id="SSF52980">
    <property type="entry name" value="Restriction endonuclease-like"/>
    <property type="match status" value="1"/>
</dbReference>
<gene>
    <name evidence="2" type="ORF">ACFQKD_01115</name>
</gene>
<dbReference type="Gene3D" id="3.90.320.10">
    <property type="match status" value="1"/>
</dbReference>
<dbReference type="GeneID" id="79271871"/>
<dbReference type="RefSeq" id="WP_276239876.1">
    <property type="nucleotide sequence ID" value="NZ_CP119991.1"/>
</dbReference>
<dbReference type="EMBL" id="JBHTAG010000001">
    <property type="protein sequence ID" value="MFC7095893.1"/>
    <property type="molecule type" value="Genomic_DNA"/>
</dbReference>
<evidence type="ECO:0000259" key="1">
    <source>
        <dbReference type="Pfam" id="PF12705"/>
    </source>
</evidence>
<dbReference type="InterPro" id="IPR011604">
    <property type="entry name" value="PDDEXK-like_dom_sf"/>
</dbReference>
<dbReference type="InterPro" id="IPR038726">
    <property type="entry name" value="PDDEXK_AddAB-type"/>
</dbReference>
<dbReference type="Proteomes" id="UP001596388">
    <property type="component" value="Unassembled WGS sequence"/>
</dbReference>
<evidence type="ECO:0000313" key="2">
    <source>
        <dbReference type="EMBL" id="MFC7095893.1"/>
    </source>
</evidence>
<keyword evidence="3" id="KW-1185">Reference proteome</keyword>